<dbReference type="InterPro" id="IPR003593">
    <property type="entry name" value="AAA+_ATPase"/>
</dbReference>
<protein>
    <submittedName>
        <fullName evidence="2">ATP-binding protein</fullName>
    </submittedName>
</protein>
<sequence length="282" mass="31749">MESLGQAMQKIIDRVFITVGSCPDCGAEMYQWREKLPSGEDRCGPTCMICGHKELKRKQDYDTQVMYNESLKKRALNYFKYSSIVPDKTLFDKRMKGYTVTDQETKNALEIAKRAVNEFILGKPVHVVFTGKSGTGKSHLAMSIAWDVLERSNYDRDVLYVNYRELLDQLRFAMNDKDAQRQIQGALMAELKTADLVIIDDIGAELGGNKTSDSSRYNNDTLTGLLEARQNMATVVTTNLTAKELQEAYGERILSRILQNSKGFVVSMKATKDKRLIGGISA</sequence>
<dbReference type="RefSeq" id="WP_311924908.1">
    <property type="nucleotide sequence ID" value="NZ_JARPYR010000028.1"/>
</dbReference>
<keyword evidence="2" id="KW-0067">ATP-binding</keyword>
<organism evidence="2 3">
    <name type="scientific">Enterococcus dongliensis</name>
    <dbReference type="NCBI Taxonomy" id="2559925"/>
    <lineage>
        <taxon>Bacteria</taxon>
        <taxon>Bacillati</taxon>
        <taxon>Bacillota</taxon>
        <taxon>Bacilli</taxon>
        <taxon>Lactobacillales</taxon>
        <taxon>Enterococcaceae</taxon>
        <taxon>Enterococcus</taxon>
    </lineage>
</organism>
<dbReference type="CDD" id="cd00009">
    <property type="entry name" value="AAA"/>
    <property type="match status" value="1"/>
</dbReference>
<dbReference type="Proteomes" id="UP001256547">
    <property type="component" value="Unassembled WGS sequence"/>
</dbReference>
<keyword evidence="3" id="KW-1185">Reference proteome</keyword>
<dbReference type="Pfam" id="PF01695">
    <property type="entry name" value="IstB_IS21"/>
    <property type="match status" value="1"/>
</dbReference>
<dbReference type="SMART" id="SM00382">
    <property type="entry name" value="AAA"/>
    <property type="match status" value="1"/>
</dbReference>
<evidence type="ECO:0000313" key="3">
    <source>
        <dbReference type="Proteomes" id="UP001256547"/>
    </source>
</evidence>
<dbReference type="InterPro" id="IPR027417">
    <property type="entry name" value="P-loop_NTPase"/>
</dbReference>
<dbReference type="EMBL" id="JARPYR010000028">
    <property type="protein sequence ID" value="MDT2597653.1"/>
    <property type="molecule type" value="Genomic_DNA"/>
</dbReference>
<dbReference type="InterPro" id="IPR002611">
    <property type="entry name" value="IstB_ATP-bd"/>
</dbReference>
<dbReference type="Gene3D" id="3.40.50.300">
    <property type="entry name" value="P-loop containing nucleotide triphosphate hydrolases"/>
    <property type="match status" value="1"/>
</dbReference>
<dbReference type="GO" id="GO:0005524">
    <property type="term" value="F:ATP binding"/>
    <property type="evidence" value="ECO:0007669"/>
    <property type="project" value="UniProtKB-KW"/>
</dbReference>
<reference evidence="2 3" key="1">
    <citation type="submission" date="2023-03" db="EMBL/GenBank/DDBJ databases">
        <authorList>
            <person name="Shen W."/>
            <person name="Cai J."/>
        </authorList>
    </citation>
    <scope>NUCLEOTIDE SEQUENCE [LARGE SCALE GENOMIC DNA]</scope>
    <source>
        <strain evidence="2 3">P72-2</strain>
    </source>
</reference>
<gene>
    <name evidence="2" type="ORF">P7D39_11650</name>
</gene>
<dbReference type="PANTHER" id="PTHR30050:SF4">
    <property type="entry name" value="ATP-BINDING PROTEIN RV3427C IN INSERTION SEQUENCE-RELATED"/>
    <property type="match status" value="1"/>
</dbReference>
<accession>A0ABU3ES21</accession>
<feature type="domain" description="AAA+ ATPase" evidence="1">
    <location>
        <begin position="123"/>
        <end position="264"/>
    </location>
</feature>
<evidence type="ECO:0000259" key="1">
    <source>
        <dbReference type="SMART" id="SM00382"/>
    </source>
</evidence>
<keyword evidence="2" id="KW-0547">Nucleotide-binding</keyword>
<comment type="caution">
    <text evidence="2">The sequence shown here is derived from an EMBL/GenBank/DDBJ whole genome shotgun (WGS) entry which is preliminary data.</text>
</comment>
<proteinExistence type="predicted"/>
<name>A0ABU3ES21_9ENTE</name>
<evidence type="ECO:0000313" key="2">
    <source>
        <dbReference type="EMBL" id="MDT2597653.1"/>
    </source>
</evidence>
<dbReference type="PANTHER" id="PTHR30050">
    <property type="entry name" value="CHROMOSOMAL REPLICATION INITIATOR PROTEIN DNAA"/>
    <property type="match status" value="1"/>
</dbReference>
<dbReference type="SUPFAM" id="SSF52540">
    <property type="entry name" value="P-loop containing nucleoside triphosphate hydrolases"/>
    <property type="match status" value="1"/>
</dbReference>